<sequence>MSTATKIVLGTVAASALLSVLLIAQTALA</sequence>
<dbReference type="AlphaFoldDB" id="A0A1I3NLY6"/>
<dbReference type="Proteomes" id="UP000182829">
    <property type="component" value="Unassembled WGS sequence"/>
</dbReference>
<dbReference type="InterPro" id="IPR056399">
    <property type="entry name" value="Microp_archaea"/>
</dbReference>
<gene>
    <name evidence="1" type="ORF">SAMN05443661_11436</name>
</gene>
<accession>A0A1I3NLY6</accession>
<reference evidence="1 2" key="1">
    <citation type="submission" date="2016-10" db="EMBL/GenBank/DDBJ databases">
        <authorList>
            <person name="de Groot N.N."/>
        </authorList>
    </citation>
    <scope>NUCLEOTIDE SEQUENCE [LARGE SCALE GENOMIC DNA]</scope>
    <source>
        <strain evidence="1 2">SP2</strain>
    </source>
</reference>
<name>A0A1I3NLY6_9EURY</name>
<evidence type="ECO:0000313" key="2">
    <source>
        <dbReference type="Proteomes" id="UP000182829"/>
    </source>
</evidence>
<evidence type="ECO:0000313" key="1">
    <source>
        <dbReference type="EMBL" id="SFJ10368.1"/>
    </source>
</evidence>
<organism evidence="1 2">
    <name type="scientific">Natronobacterium gregoryi</name>
    <dbReference type="NCBI Taxonomy" id="44930"/>
    <lineage>
        <taxon>Archaea</taxon>
        <taxon>Methanobacteriati</taxon>
        <taxon>Methanobacteriota</taxon>
        <taxon>Stenosarchaea group</taxon>
        <taxon>Halobacteria</taxon>
        <taxon>Halobacteriales</taxon>
        <taxon>Natrialbaceae</taxon>
        <taxon>Natronobacterium</taxon>
    </lineage>
</organism>
<dbReference type="Pfam" id="PF24004">
    <property type="entry name" value="Microp_archaea"/>
    <property type="match status" value="1"/>
</dbReference>
<protein>
    <submittedName>
        <fullName evidence="1">Uncharacterized protein</fullName>
    </submittedName>
</protein>
<proteinExistence type="predicted"/>
<dbReference type="EMBL" id="FORO01000014">
    <property type="protein sequence ID" value="SFJ10368.1"/>
    <property type="molecule type" value="Genomic_DNA"/>
</dbReference>